<proteinExistence type="predicted"/>
<gene>
    <name evidence="1" type="ORF">LCGC14_2849100</name>
</gene>
<protein>
    <submittedName>
        <fullName evidence="1">Uncharacterized protein</fullName>
    </submittedName>
</protein>
<dbReference type="EMBL" id="LAZR01054741">
    <property type="protein sequence ID" value="KKK77883.1"/>
    <property type="molecule type" value="Genomic_DNA"/>
</dbReference>
<accession>A0A0F8Y961</accession>
<evidence type="ECO:0000313" key="1">
    <source>
        <dbReference type="EMBL" id="KKK77883.1"/>
    </source>
</evidence>
<name>A0A0F8Y961_9ZZZZ</name>
<dbReference type="AlphaFoldDB" id="A0A0F8Y961"/>
<sequence length="33" mass="3988">MSFRIDSFKELKELQKEMSGFYGRLVSQMKEDE</sequence>
<feature type="non-terminal residue" evidence="1">
    <location>
        <position position="33"/>
    </location>
</feature>
<organism evidence="1">
    <name type="scientific">marine sediment metagenome</name>
    <dbReference type="NCBI Taxonomy" id="412755"/>
    <lineage>
        <taxon>unclassified sequences</taxon>
        <taxon>metagenomes</taxon>
        <taxon>ecological metagenomes</taxon>
    </lineage>
</organism>
<comment type="caution">
    <text evidence="1">The sequence shown here is derived from an EMBL/GenBank/DDBJ whole genome shotgun (WGS) entry which is preliminary data.</text>
</comment>
<reference evidence="1" key="1">
    <citation type="journal article" date="2015" name="Nature">
        <title>Complex archaea that bridge the gap between prokaryotes and eukaryotes.</title>
        <authorList>
            <person name="Spang A."/>
            <person name="Saw J.H."/>
            <person name="Jorgensen S.L."/>
            <person name="Zaremba-Niedzwiedzka K."/>
            <person name="Martijn J."/>
            <person name="Lind A.E."/>
            <person name="van Eijk R."/>
            <person name="Schleper C."/>
            <person name="Guy L."/>
            <person name="Ettema T.J."/>
        </authorList>
    </citation>
    <scope>NUCLEOTIDE SEQUENCE</scope>
</reference>